<gene>
    <name evidence="1" type="ORF">ELGCOBFC_00014</name>
</gene>
<proteinExistence type="predicted"/>
<name>A0A7G9Y1K0_9EURY</name>
<evidence type="ECO:0000313" key="1">
    <source>
        <dbReference type="EMBL" id="QNO41884.1"/>
    </source>
</evidence>
<reference evidence="1" key="1">
    <citation type="submission" date="2020-06" db="EMBL/GenBank/DDBJ databases">
        <title>Unique genomic features of the anaerobic methanotrophic archaea.</title>
        <authorList>
            <person name="Chadwick G.L."/>
            <person name="Skennerton C.T."/>
            <person name="Laso-Perez R."/>
            <person name="Leu A.O."/>
            <person name="Speth D.R."/>
            <person name="Yu H."/>
            <person name="Morgan-Lang C."/>
            <person name="Hatzenpichler R."/>
            <person name="Goudeau D."/>
            <person name="Malmstrom R."/>
            <person name="Brazelton W.J."/>
            <person name="Woyke T."/>
            <person name="Hallam S.J."/>
            <person name="Tyson G.W."/>
            <person name="Wegener G."/>
            <person name="Boetius A."/>
            <person name="Orphan V."/>
        </authorList>
    </citation>
    <scope>NUCLEOTIDE SEQUENCE</scope>
</reference>
<protein>
    <submittedName>
        <fullName evidence="1">Uncharacterized protein</fullName>
    </submittedName>
</protein>
<sequence length="56" mass="6045">MRAMRIMLLFAVLVLLSGTAASANWSMFGHDSQHTGVTDESVQRVAEGLDKFMCGG</sequence>
<accession>A0A7G9Y1K0</accession>
<dbReference type="AlphaFoldDB" id="A0A7G9Y1K0"/>
<dbReference type="EMBL" id="MT630681">
    <property type="protein sequence ID" value="QNO41884.1"/>
    <property type="molecule type" value="Genomic_DNA"/>
</dbReference>
<organism evidence="1">
    <name type="scientific">Candidatus Methanogaster sp. ANME-2c ERB4</name>
    <dbReference type="NCBI Taxonomy" id="2759911"/>
    <lineage>
        <taxon>Archaea</taxon>
        <taxon>Methanobacteriati</taxon>
        <taxon>Methanobacteriota</taxon>
        <taxon>Stenosarchaea group</taxon>
        <taxon>Methanomicrobia</taxon>
        <taxon>Methanosarcinales</taxon>
        <taxon>ANME-2 cluster</taxon>
        <taxon>Candidatus Methanogasteraceae</taxon>
        <taxon>Candidatus Methanogaster</taxon>
    </lineage>
</organism>